<keyword evidence="2" id="KW-0719">Serine esterase</keyword>
<keyword evidence="4 9" id="KW-0732">Signal</keyword>
<proteinExistence type="inferred from homology"/>
<evidence type="ECO:0000256" key="8">
    <source>
        <dbReference type="SAM" id="MobiDB-lite"/>
    </source>
</evidence>
<feature type="region of interest" description="Disordered" evidence="8">
    <location>
        <begin position="1"/>
        <end position="21"/>
    </location>
</feature>
<feature type="signal peptide" evidence="9">
    <location>
        <begin position="1"/>
        <end position="41"/>
    </location>
</feature>
<evidence type="ECO:0000256" key="4">
    <source>
        <dbReference type="ARBA" id="ARBA00022729"/>
    </source>
</evidence>
<evidence type="ECO:0000313" key="10">
    <source>
        <dbReference type="EMBL" id="MCK9686115.1"/>
    </source>
</evidence>
<keyword evidence="7" id="KW-1015">Disulfide bond</keyword>
<keyword evidence="6" id="KW-0106">Calcium</keyword>
<dbReference type="Proteomes" id="UP001139353">
    <property type="component" value="Unassembled WGS sequence"/>
</dbReference>
<dbReference type="SUPFAM" id="SSF53474">
    <property type="entry name" value="alpha/beta-Hydrolases"/>
    <property type="match status" value="1"/>
</dbReference>
<dbReference type="GO" id="GO:0052689">
    <property type="term" value="F:carboxylic ester hydrolase activity"/>
    <property type="evidence" value="ECO:0007669"/>
    <property type="project" value="UniProtKB-KW"/>
</dbReference>
<organism evidence="10 11">
    <name type="scientific">Scleromatobacter humisilvae</name>
    <dbReference type="NCBI Taxonomy" id="2897159"/>
    <lineage>
        <taxon>Bacteria</taxon>
        <taxon>Pseudomonadati</taxon>
        <taxon>Pseudomonadota</taxon>
        <taxon>Betaproteobacteria</taxon>
        <taxon>Burkholderiales</taxon>
        <taxon>Sphaerotilaceae</taxon>
        <taxon>Scleromatobacter</taxon>
    </lineage>
</organism>
<keyword evidence="5 10" id="KW-0378">Hydrolase</keyword>
<feature type="chain" id="PRO_5040734747" evidence="9">
    <location>
        <begin position="42"/>
        <end position="530"/>
    </location>
</feature>
<evidence type="ECO:0000256" key="5">
    <source>
        <dbReference type="ARBA" id="ARBA00022801"/>
    </source>
</evidence>
<evidence type="ECO:0000256" key="1">
    <source>
        <dbReference type="ARBA" id="ARBA00006249"/>
    </source>
</evidence>
<comment type="caution">
    <text evidence="10">The sequence shown here is derived from an EMBL/GenBank/DDBJ whole genome shotgun (WGS) entry which is preliminary data.</text>
</comment>
<evidence type="ECO:0000256" key="6">
    <source>
        <dbReference type="ARBA" id="ARBA00022837"/>
    </source>
</evidence>
<accession>A0A9X1YIM5</accession>
<keyword evidence="11" id="KW-1185">Reference proteome</keyword>
<name>A0A9X1YIM5_9BURK</name>
<dbReference type="InterPro" id="IPR011118">
    <property type="entry name" value="Tannase/feruloyl_esterase"/>
</dbReference>
<evidence type="ECO:0000313" key="11">
    <source>
        <dbReference type="Proteomes" id="UP001139353"/>
    </source>
</evidence>
<dbReference type="RefSeq" id="WP_275682146.1">
    <property type="nucleotide sequence ID" value="NZ_JAJLJH010000002.1"/>
</dbReference>
<dbReference type="Gene3D" id="3.40.50.1820">
    <property type="entry name" value="alpha/beta hydrolase"/>
    <property type="match status" value="1"/>
</dbReference>
<dbReference type="GO" id="GO:0046872">
    <property type="term" value="F:metal ion binding"/>
    <property type="evidence" value="ECO:0007669"/>
    <property type="project" value="UniProtKB-KW"/>
</dbReference>
<dbReference type="AlphaFoldDB" id="A0A9X1YIM5"/>
<dbReference type="EMBL" id="JAJLJH010000002">
    <property type="protein sequence ID" value="MCK9686115.1"/>
    <property type="molecule type" value="Genomic_DNA"/>
</dbReference>
<dbReference type="PANTHER" id="PTHR33938:SF15">
    <property type="entry name" value="FERULOYL ESTERASE B-RELATED"/>
    <property type="match status" value="1"/>
</dbReference>
<protein>
    <submittedName>
        <fullName evidence="10">Tannase/feruloyl esterase family alpha/beta hydrolase</fullName>
    </submittedName>
</protein>
<evidence type="ECO:0000256" key="9">
    <source>
        <dbReference type="SAM" id="SignalP"/>
    </source>
</evidence>
<gene>
    <name evidence="10" type="ORF">LPC04_10400</name>
</gene>
<comment type="similarity">
    <text evidence="1">Belongs to the tannase family.</text>
</comment>
<keyword evidence="3" id="KW-0479">Metal-binding</keyword>
<reference evidence="10" key="1">
    <citation type="submission" date="2021-11" db="EMBL/GenBank/DDBJ databases">
        <title>BS-T2-15 a new species belonging to the Comamonadaceae family isolated from the soil of a French oak forest.</title>
        <authorList>
            <person name="Mieszkin S."/>
            <person name="Alain K."/>
        </authorList>
    </citation>
    <scope>NUCLEOTIDE SEQUENCE</scope>
    <source>
        <strain evidence="10">BS-T2-15</strain>
    </source>
</reference>
<sequence>MDSFTATPTHPSPRRRRPGPSRTALAAASILASSTILQAMAAPGAATCVALKATPIANTTVTSATYVTAATGNYCLVGATVAPQHDVQVVLPDNWKSRYLQSGGGGFDGNVPDAAAMAAGGAFAAAGDNLVANGYVVTADNGGHRGSQYPGASFAVDRGLTLSYASGKIFDTHLVATALMLQYYGHEARYNYFSGCSNGGKNASVAASNFPDYFDAIIGGDGVWGQARDPVGGSDMAGLTSKWAQTVQLGSITPAQGAALHAAVVNACDGLDGVKDGIVANIQACNIERVAERMRCSAGASGACLSDADFAKVTGYITPLKLDGRVIGAPWSGATDLSLVGASSFGLGSGFLAMAMRTPAPVNPATFDIPRQFADVAAVLDGVYGMTGDLYGIERYLKRGKKLILFHGWEDPVVPSYVSVDFFKALTRAEGEASDNVRLYMDPAVAHCGGGNGADSTDLVAVAAKWVEQNEEPGSYRNPTVAWKRAGASAPADVSGASFTRPLCPYPSYAHYVGRGDVDAAANYVCRPGL</sequence>
<evidence type="ECO:0000256" key="2">
    <source>
        <dbReference type="ARBA" id="ARBA00022487"/>
    </source>
</evidence>
<dbReference type="PANTHER" id="PTHR33938">
    <property type="entry name" value="FERULOYL ESTERASE B-RELATED"/>
    <property type="match status" value="1"/>
</dbReference>
<evidence type="ECO:0000256" key="3">
    <source>
        <dbReference type="ARBA" id="ARBA00022723"/>
    </source>
</evidence>
<dbReference type="InterPro" id="IPR029058">
    <property type="entry name" value="AB_hydrolase_fold"/>
</dbReference>
<dbReference type="Pfam" id="PF07519">
    <property type="entry name" value="Tannase"/>
    <property type="match status" value="2"/>
</dbReference>
<evidence type="ECO:0000256" key="7">
    <source>
        <dbReference type="ARBA" id="ARBA00023157"/>
    </source>
</evidence>